<evidence type="ECO:0000256" key="1">
    <source>
        <dbReference type="SAM" id="MobiDB-lite"/>
    </source>
</evidence>
<reference evidence="2" key="1">
    <citation type="submission" date="2024-06" db="EMBL/GenBank/DDBJ databases">
        <authorList>
            <person name="Gannavaram S."/>
            <person name="Nemani S."/>
            <person name="Datta M."/>
            <person name="Picchiottino A."/>
            <person name="Mereddy A."/>
            <person name="Gannavaram N."/>
            <person name="Honeycutt C."/>
            <person name="Tran D."/>
            <person name="Choi K."/>
            <person name="Srinivasan K."/>
            <person name="Johnson A."/>
        </authorList>
    </citation>
    <scope>NUCLEOTIDE SEQUENCE</scope>
</reference>
<dbReference type="EMBL" id="PP885733">
    <property type="protein sequence ID" value="XCN28340.1"/>
    <property type="molecule type" value="Genomic_DNA"/>
</dbReference>
<sequence length="158" mass="17341">MSNELVAKDLKKIGANLWDVQRAVRQEAVNGDPNKEATVKLVHEYDVASGESTAHLRCNTTTSRRNETPHCESTTVPVEGNMDYDPSVVDDIILELIAAVNERVDLTMMGEADLSADDISGLFKQYWNMAMEEMQVEGFASSVVVVHGSILKVTVTVS</sequence>
<name>A0AAU8KXL2_9CAUD</name>
<protein>
    <submittedName>
        <fullName evidence="2">Uncharacterized protein</fullName>
    </submittedName>
</protein>
<accession>A0AAU8KXL2</accession>
<evidence type="ECO:0000313" key="2">
    <source>
        <dbReference type="EMBL" id="XCN28340.1"/>
    </source>
</evidence>
<feature type="region of interest" description="Disordered" evidence="1">
    <location>
        <begin position="60"/>
        <end position="79"/>
    </location>
</feature>
<organism evidence="2">
    <name type="scientific">Pantoea phage Survivor</name>
    <dbReference type="NCBI Taxonomy" id="3232176"/>
    <lineage>
        <taxon>Viruses</taxon>
        <taxon>Duplodnaviria</taxon>
        <taxon>Heunggongvirae</taxon>
        <taxon>Uroviricota</taxon>
        <taxon>Caudoviricetes</taxon>
    </lineage>
</organism>
<proteinExistence type="predicted"/>